<feature type="binding site" evidence="10">
    <location>
        <position position="205"/>
    </location>
    <ligand>
        <name>Mn(2+)</name>
        <dbReference type="ChEBI" id="CHEBI:29035"/>
    </ligand>
</feature>
<gene>
    <name evidence="10" type="primary">cas1</name>
    <name evidence="11" type="ORF">BWX42_00975</name>
</gene>
<dbReference type="InterPro" id="IPR050646">
    <property type="entry name" value="Cas1"/>
</dbReference>
<keyword evidence="5 10" id="KW-0460">Magnesium</keyword>
<evidence type="ECO:0000313" key="12">
    <source>
        <dbReference type="Proteomes" id="UP000190409"/>
    </source>
</evidence>
<dbReference type="GO" id="GO:0016787">
    <property type="term" value="F:hydrolase activity"/>
    <property type="evidence" value="ECO:0007669"/>
    <property type="project" value="UniProtKB-KW"/>
</dbReference>
<dbReference type="InterPro" id="IPR042206">
    <property type="entry name" value="CRISPR-assoc_Cas1_C"/>
</dbReference>
<keyword evidence="6 10" id="KW-0051">Antiviral defense</keyword>
<evidence type="ECO:0000256" key="7">
    <source>
        <dbReference type="ARBA" id="ARBA00023125"/>
    </source>
</evidence>
<comment type="function">
    <text evidence="10">CRISPR (clustered regularly interspaced short palindromic repeat), is an adaptive immune system that provides protection against mobile genetic elements (viruses, transposable elements and conjugative plasmids). CRISPR clusters contain spacers, sequences complementary to antecedent mobile elements, and target invading nucleic acids. CRISPR clusters are transcribed and processed into CRISPR RNA (crRNA). Acts as a dsDNA endonuclease. Involved in the integration of spacer DNA into the CRISPR cassette.</text>
</comment>
<evidence type="ECO:0000256" key="9">
    <source>
        <dbReference type="ARBA" id="ARBA00038592"/>
    </source>
</evidence>
<dbReference type="GO" id="GO:0051607">
    <property type="term" value="P:defense response to virus"/>
    <property type="evidence" value="ECO:0007669"/>
    <property type="project" value="UniProtKB-UniRule"/>
</dbReference>
<comment type="similarity">
    <text evidence="10">Belongs to the CRISPR-associated endonuclease Cas1 family.</text>
</comment>
<dbReference type="EC" id="3.1.-.-" evidence="10"/>
<comment type="cofactor">
    <cofactor evidence="10">
        <name>Mg(2+)</name>
        <dbReference type="ChEBI" id="CHEBI:18420"/>
    </cofactor>
    <cofactor evidence="10">
        <name>Mn(2+)</name>
        <dbReference type="ChEBI" id="CHEBI:29035"/>
    </cofactor>
</comment>
<dbReference type="AlphaFoldDB" id="A0A1S8KLB7"/>
<proteinExistence type="inferred from homology"/>
<dbReference type="NCBIfam" id="TIGR00287">
    <property type="entry name" value="cas1"/>
    <property type="match status" value="1"/>
</dbReference>
<dbReference type="Pfam" id="PF01867">
    <property type="entry name" value="Cas_Cas1"/>
    <property type="match status" value="1"/>
</dbReference>
<feature type="binding site" evidence="10">
    <location>
        <position position="220"/>
    </location>
    <ligand>
        <name>Mn(2+)</name>
        <dbReference type="ChEBI" id="CHEBI:29035"/>
    </ligand>
</feature>
<protein>
    <recommendedName>
        <fullName evidence="10">CRISPR-associated endonuclease Cas1</fullName>
        <ecNumber evidence="10">3.1.-.-</ecNumber>
    </recommendedName>
</protein>
<evidence type="ECO:0000313" key="11">
    <source>
        <dbReference type="EMBL" id="OOL80547.1"/>
    </source>
</evidence>
<evidence type="ECO:0000256" key="2">
    <source>
        <dbReference type="ARBA" id="ARBA00022723"/>
    </source>
</evidence>
<evidence type="ECO:0000256" key="10">
    <source>
        <dbReference type="HAMAP-Rule" id="MF_01470"/>
    </source>
</evidence>
<keyword evidence="2 10" id="KW-0479">Metal-binding</keyword>
<dbReference type="HAMAP" id="MF_01470">
    <property type="entry name" value="Cas1"/>
    <property type="match status" value="1"/>
</dbReference>
<dbReference type="PANTHER" id="PTHR34353:SF2">
    <property type="entry name" value="CRISPR-ASSOCIATED ENDONUCLEASE CAS1 1"/>
    <property type="match status" value="1"/>
</dbReference>
<name>A0A1S8KLB7_9LACT</name>
<dbReference type="GO" id="GO:0004520">
    <property type="term" value="F:DNA endonuclease activity"/>
    <property type="evidence" value="ECO:0007669"/>
    <property type="project" value="InterPro"/>
</dbReference>
<evidence type="ECO:0000256" key="3">
    <source>
        <dbReference type="ARBA" id="ARBA00022759"/>
    </source>
</evidence>
<dbReference type="PANTHER" id="PTHR34353">
    <property type="entry name" value="CRISPR-ASSOCIATED ENDONUCLEASE CAS1 1"/>
    <property type="match status" value="1"/>
</dbReference>
<reference evidence="11 12" key="1">
    <citation type="submission" date="2017-01" db="EMBL/GenBank/DDBJ databases">
        <title>Complete Genome Sequence of Dolosigranulum pigrum isolated from a Patient with interstitial lung disease.</title>
        <authorList>
            <person name="Mukhopadhyay R."/>
            <person name="Joaquin J."/>
            <person name="Hogue R."/>
            <person name="Fitzgerald S."/>
            <person name="Jospin G."/>
            <person name="Eisen J.A."/>
            <person name="Chaturvedi V."/>
        </authorList>
    </citation>
    <scope>NUCLEOTIDE SEQUENCE [LARGE SCALE GENOMIC DNA]</scope>
    <source>
        <strain evidence="11 12">15S00348</strain>
    </source>
</reference>
<dbReference type="Gene3D" id="3.100.10.20">
    <property type="entry name" value="CRISPR-associated endonuclease Cas1, N-terminal domain"/>
    <property type="match status" value="1"/>
</dbReference>
<dbReference type="GO" id="GO:0046872">
    <property type="term" value="F:metal ion binding"/>
    <property type="evidence" value="ECO:0007669"/>
    <property type="project" value="UniProtKB-UniRule"/>
</dbReference>
<organism evidence="11 12">
    <name type="scientific">Dolosigranulum pigrum</name>
    <dbReference type="NCBI Taxonomy" id="29394"/>
    <lineage>
        <taxon>Bacteria</taxon>
        <taxon>Bacillati</taxon>
        <taxon>Bacillota</taxon>
        <taxon>Bacilli</taxon>
        <taxon>Lactobacillales</taxon>
        <taxon>Carnobacteriaceae</taxon>
        <taxon>Dolosigranulum</taxon>
    </lineage>
</organism>
<sequence length="304" mass="35106">MGFRTIFVKNGDKLRLKLDNLIVEKSGESFTIPLDDIESIVLEGEYTTITTRLMEKIAKHHIAVVFCDKTFHPCGIFLGTGQYHHSAKHAIWQSSWSDLMKKEAWTVIVSQKIKNQIRVAELLNTTRERIALMESLANDIVLGDETNREGMVAKVYFNSLYGMGFSREDNILPNVCMNYGYSIIRAQVARSIVAVGLLPMLGIFHKNEFNTFNLVDDLMEPLRPMMDHYILTNVLDESENYLSYDKRLILIDFLNQKIKIKNKKMYLNQAIDLYINSFIKAMEKADWSLIIPLDFNQYLECAEK</sequence>
<keyword evidence="7 10" id="KW-0238">DNA-binding</keyword>
<keyword evidence="4 10" id="KW-0378">Hydrolase</keyword>
<evidence type="ECO:0000256" key="4">
    <source>
        <dbReference type="ARBA" id="ARBA00022801"/>
    </source>
</evidence>
<dbReference type="GO" id="GO:0043571">
    <property type="term" value="P:maintenance of CRISPR repeat elements"/>
    <property type="evidence" value="ECO:0007669"/>
    <property type="project" value="UniProtKB-UniRule"/>
</dbReference>
<evidence type="ECO:0000256" key="5">
    <source>
        <dbReference type="ARBA" id="ARBA00022842"/>
    </source>
</evidence>
<dbReference type="InterPro" id="IPR042211">
    <property type="entry name" value="CRISPR-assoc_Cas1_N"/>
</dbReference>
<keyword evidence="8 10" id="KW-0464">Manganese</keyword>
<dbReference type="InterPro" id="IPR019855">
    <property type="entry name" value="CRISPR-assoc_Cas1_NMENI"/>
</dbReference>
<keyword evidence="1 10" id="KW-0540">Nuclease</keyword>
<evidence type="ECO:0000256" key="6">
    <source>
        <dbReference type="ARBA" id="ARBA00023118"/>
    </source>
</evidence>
<dbReference type="Gene3D" id="1.20.120.920">
    <property type="entry name" value="CRISPR-associated endonuclease Cas1, C-terminal domain"/>
    <property type="match status" value="1"/>
</dbReference>
<comment type="subunit">
    <text evidence="9 10">Homodimer, forms a heterotetramer with a Cas2 homodimer.</text>
</comment>
<accession>A0A1S8KLB7</accession>
<dbReference type="EMBL" id="MUYF01000003">
    <property type="protein sequence ID" value="OOL80547.1"/>
    <property type="molecule type" value="Genomic_DNA"/>
</dbReference>
<keyword evidence="3 10" id="KW-0255">Endonuclease</keyword>
<dbReference type="Proteomes" id="UP000190409">
    <property type="component" value="Unassembled WGS sequence"/>
</dbReference>
<dbReference type="GO" id="GO:0003677">
    <property type="term" value="F:DNA binding"/>
    <property type="evidence" value="ECO:0007669"/>
    <property type="project" value="UniProtKB-KW"/>
</dbReference>
<evidence type="ECO:0000256" key="8">
    <source>
        <dbReference type="ARBA" id="ARBA00023211"/>
    </source>
</evidence>
<feature type="binding site" evidence="10">
    <location>
        <position position="149"/>
    </location>
    <ligand>
        <name>Mn(2+)</name>
        <dbReference type="ChEBI" id="CHEBI:29035"/>
    </ligand>
</feature>
<comment type="caution">
    <text evidence="11">The sequence shown here is derived from an EMBL/GenBank/DDBJ whole genome shotgun (WGS) entry which is preliminary data.</text>
</comment>
<evidence type="ECO:0000256" key="1">
    <source>
        <dbReference type="ARBA" id="ARBA00022722"/>
    </source>
</evidence>
<dbReference type="NCBIfam" id="TIGR03639">
    <property type="entry name" value="cas1_NMENI"/>
    <property type="match status" value="1"/>
</dbReference>
<dbReference type="InterPro" id="IPR002729">
    <property type="entry name" value="CRISPR-assoc_Cas1"/>
</dbReference>